<accession>A0A2X2Z0Q4</accession>
<evidence type="ECO:0000259" key="2">
    <source>
        <dbReference type="Pfam" id="PF25148"/>
    </source>
</evidence>
<evidence type="ECO:0000313" key="4">
    <source>
        <dbReference type="EMBL" id="SDJ78865.1"/>
    </source>
</evidence>
<reference evidence="4 6" key="1">
    <citation type="submission" date="2016-10" db="EMBL/GenBank/DDBJ databases">
        <authorList>
            <person name="Varghese N."/>
            <person name="Submissions S."/>
        </authorList>
    </citation>
    <scope>NUCLEOTIDE SEQUENCE [LARGE SCALE GENOMIC DNA]</scope>
    <source>
        <strain evidence="4 6">DSM 19299</strain>
    </source>
</reference>
<organism evidence="5 7">
    <name type="scientific">Chryseobacterium jejuense</name>
    <dbReference type="NCBI Taxonomy" id="445960"/>
    <lineage>
        <taxon>Bacteria</taxon>
        <taxon>Pseudomonadati</taxon>
        <taxon>Bacteroidota</taxon>
        <taxon>Flavobacteriia</taxon>
        <taxon>Flavobacteriales</taxon>
        <taxon>Weeksellaceae</taxon>
        <taxon>Chryseobacterium group</taxon>
        <taxon>Chryseobacterium</taxon>
    </lineage>
</organism>
<proteinExistence type="predicted"/>
<keyword evidence="6" id="KW-1185">Reference proteome</keyword>
<dbReference type="Pfam" id="PF20103">
    <property type="entry name" value="DUF6493"/>
    <property type="match status" value="1"/>
</dbReference>
<dbReference type="InterPro" id="IPR056726">
    <property type="entry name" value="DUF7824"/>
</dbReference>
<name>A0A2X2Z0Q4_CHRJE</name>
<dbReference type="Proteomes" id="UP000251670">
    <property type="component" value="Unassembled WGS sequence"/>
</dbReference>
<dbReference type="Pfam" id="PF25149">
    <property type="entry name" value="DUF7825"/>
    <property type="match status" value="1"/>
</dbReference>
<dbReference type="OrthoDB" id="1236885at2"/>
<sequence>MLIDEEFKTIYLNYKIKEIIPFLKKLTPKDKKEVAATLKKNINKEWGHNTISVLAALVCSKTKDEYEKMRPGFYSIPVELVDELFESYVPDWVGESYLFLDGFYYLKVLEWEHKGYLTLHDEIWASLLSSSLRTEEILFSYPATLQSHIWFLFDHECSITSVYGDRSWKDVLKDLVQEKRIDRSRVLKASLTAINFNFSKEHNTWFLEFFAYLEPSYKEILELQDELFMIFHSTQHSLFPGVLKIINPVITEKDFKTEDFLQATASLMTLSTKNIVNALLQALEKIAKGNKKYHEAICLFLMPVFLNKDKTLQTKGAKIIVKYGDLQSEKIRRELTFYTASLLSDAQTLLEKFIAENGVIQNKEEQNYETASWHVSQPITPVESLDDFIFLASQIFNNNETYHIDLFLDALIRFNGEFEEEHFNQLEPAFNAAFKRKDTVGFQHLMATFVINYGLLKQKNKSKILSEAYLGFPTLENWSEKRTPFIFKAYHQLLIGIFEFLKENKQLPLLSVPEYTPCWITITTLVDKLKIYQQQGWKPIPFDLEIAILRVEKENLKKGEQYAKEQLNEEYFNFVKPVFEKNYYKDLYEKEFLDGSFDWKLGYKKIYKWNVTEEVPESLISIGDHKEIPVNASFLNYFFNSYHTIYQEDLLRILYTAPYFSGSLVARKYNADLSCSAYQYDVKGNMKFLDAWMKLNLPFQPAHYIFMTAGLFHKDKTFSGIAFEALINKAVSEDFNIHELGIIIGKKINFEWAPVKRFTDGLSGFINLTTSHNQAFENLLISILSTVEKPVFNLKKLLELYYELLNQNRTIVNEKIAKVLKEWENENNLKKIIHQIKTHERKTL</sequence>
<evidence type="ECO:0000313" key="7">
    <source>
        <dbReference type="Proteomes" id="UP000251670"/>
    </source>
</evidence>
<reference evidence="5 7" key="2">
    <citation type="submission" date="2018-06" db="EMBL/GenBank/DDBJ databases">
        <authorList>
            <consortium name="Pathogen Informatics"/>
            <person name="Doyle S."/>
        </authorList>
    </citation>
    <scope>NUCLEOTIDE SEQUENCE [LARGE SCALE GENOMIC DNA]</scope>
    <source>
        <strain evidence="5 7">NCTC13492</strain>
    </source>
</reference>
<feature type="domain" description="DUF7824" evidence="2">
    <location>
        <begin position="376"/>
        <end position="582"/>
    </location>
</feature>
<evidence type="ECO:0000313" key="6">
    <source>
        <dbReference type="Proteomes" id="UP000199426"/>
    </source>
</evidence>
<dbReference type="Proteomes" id="UP000199426">
    <property type="component" value="Unassembled WGS sequence"/>
</dbReference>
<gene>
    <name evidence="5" type="ORF">NCTC13492_02270</name>
    <name evidence="4" type="ORF">SAMN05421542_4374</name>
</gene>
<dbReference type="AlphaFoldDB" id="A0A2X2Z0Q4"/>
<dbReference type="InterPro" id="IPR056727">
    <property type="entry name" value="DUF7825"/>
</dbReference>
<dbReference type="Pfam" id="PF25148">
    <property type="entry name" value="DUF7824"/>
    <property type="match status" value="1"/>
</dbReference>
<feature type="domain" description="DUF7825" evidence="3">
    <location>
        <begin position="639"/>
        <end position="837"/>
    </location>
</feature>
<dbReference type="EMBL" id="FNEG01000009">
    <property type="protein sequence ID" value="SDJ78865.1"/>
    <property type="molecule type" value="Genomic_DNA"/>
</dbReference>
<protein>
    <submittedName>
        <fullName evidence="5">Uncharacterized protein</fullName>
    </submittedName>
</protein>
<feature type="domain" description="DUF6493" evidence="1">
    <location>
        <begin position="3"/>
        <end position="273"/>
    </location>
</feature>
<evidence type="ECO:0000259" key="3">
    <source>
        <dbReference type="Pfam" id="PF25149"/>
    </source>
</evidence>
<dbReference type="STRING" id="445960.SAMN05421542_4374"/>
<dbReference type="InterPro" id="IPR045472">
    <property type="entry name" value="DUF6493"/>
</dbReference>
<dbReference type="EMBL" id="UAWB01000004">
    <property type="protein sequence ID" value="SQB43489.1"/>
    <property type="molecule type" value="Genomic_DNA"/>
</dbReference>
<evidence type="ECO:0000313" key="5">
    <source>
        <dbReference type="EMBL" id="SQB43489.1"/>
    </source>
</evidence>
<evidence type="ECO:0000259" key="1">
    <source>
        <dbReference type="Pfam" id="PF20103"/>
    </source>
</evidence>
<dbReference type="RefSeq" id="WP_089739277.1">
    <property type="nucleotide sequence ID" value="NZ_FNEG01000009.1"/>
</dbReference>